<sequence length="754" mass="87097">MSERFRKRGRESPETVPAKRLRQYDATENRIETIEMLMAQVGAFNVVGVLLRIQQLELLISECLPDDKEPVLAILKRYVNRPPSHATSSYATIVGLLNVGFYPIIAECLGALMQALQKALLKGKWEKARGLLHFFTELYNCNVINGSSILRLYLTFALQCVADEMDGLVPQLRSDFFAYCVITALPLIGRDLQLSGESFDHLITTLHIYMQKRKQANGVLLSVFEDTDQQEDYLDTFWMQIIHLRQNNWLKHDGRRPSMYFDIKLSSSLQHDLPELDMPEVNLVLEYPRPWVVFRIFDIEYLDIELPSTSTERYHLECEILEMFQQTCLDRRFCADSLVILIDRNSGGLAAHCVVEVILGQMLALPKSPQITLAYGSVLVEMCKRRPNIMHKVIAEATLVFISKMSSLRVACFDRLVNWLSHYMSNFCFAAGWKHWEPFFTDSCIDCELNPLAIFMRELLKKCVRLSYHEAIRQTVPVSLHKYMPPVPHALVPYFDSETPTGQLAQELNKELRMKRTNPEKIEATLARSELDKQPKIHVLITCVLRMGCASFTHTVAALKIMKTVLSDLVTNEEDSHSVLSGLFDLWVTNEQFQYVVAEKLLRMNIVQAKYIVSWIFTPKLKKDLTKMYLWELLYAVMRHIKNPERGPIVLDDESDFGFKHLMLDAVLRIVKALNVSFEEKKLAVRHLDDDYWFKWMLGRLEDFLFVHFNDLNKIKSRLIKMCTGPNMCEPVVKIIQRFLAICLKSKPEPNASP</sequence>
<comment type="function">
    <text evidence="10">Component of the cap-binding complex (CBC), which binds cotranscriptionally to the 5'-cap of pre-mRNAs and is involved in various processes such as pre-mRNA splicing and RNA-mediated gene silencing (RNAi). The CBC complex is involved in miRNA-mediated RNA interference via its interaction with Ars2 and is required for primary microRNAs (miRNAs) processing. Also involved in innate immunity via the short interfering RNAs (siRNAs) processing machinery by restricting the viral RNA production. In the CBC complex, Cbp80 does not bind directly capped RNAs (m7GpppG-capped RNA) but is required to stabilize the movement of the N-terminal loop of Cbp20 and lock the CBC into a high affinity cap-binding state with the cap structure.</text>
</comment>
<dbReference type="GO" id="GO:0005634">
    <property type="term" value="C:nucleus"/>
    <property type="evidence" value="ECO:0007669"/>
    <property type="project" value="UniProtKB-SubCell"/>
</dbReference>
<dbReference type="GO" id="GO:0006370">
    <property type="term" value="P:7-methylguanosine mRNA capping"/>
    <property type="evidence" value="ECO:0007669"/>
    <property type="project" value="UniProtKB-KW"/>
</dbReference>
<dbReference type="Pfam" id="PF09088">
    <property type="entry name" value="MIF4G_like"/>
    <property type="match status" value="1"/>
</dbReference>
<dbReference type="PANTHER" id="PTHR12412:SF2">
    <property type="entry name" value="NUCLEAR CAP-BINDING PROTEIN SUBUNIT 1"/>
    <property type="match status" value="1"/>
</dbReference>
<keyword evidence="8" id="KW-0508">mRNA splicing</keyword>
<evidence type="ECO:0000256" key="10">
    <source>
        <dbReference type="ARBA" id="ARBA00024736"/>
    </source>
</evidence>
<dbReference type="Pfam" id="PF09090">
    <property type="entry name" value="MIF4G_like_2"/>
    <property type="match status" value="1"/>
</dbReference>
<dbReference type="GO" id="GO:0003729">
    <property type="term" value="F:mRNA binding"/>
    <property type="evidence" value="ECO:0007669"/>
    <property type="project" value="TreeGrafter"/>
</dbReference>
<dbReference type="InterPro" id="IPR003890">
    <property type="entry name" value="MIF4G-like_typ-3"/>
</dbReference>
<dbReference type="GO" id="GO:0000184">
    <property type="term" value="P:nuclear-transcribed mRNA catabolic process, nonsense-mediated decay"/>
    <property type="evidence" value="ECO:0007669"/>
    <property type="project" value="TreeGrafter"/>
</dbReference>
<evidence type="ECO:0000256" key="1">
    <source>
        <dbReference type="ARBA" id="ARBA00004123"/>
    </source>
</evidence>
<reference evidence="13 14" key="1">
    <citation type="submission" date="2024-02" db="EMBL/GenBank/DDBJ databases">
        <title>A chromosome-level genome assembly of Drosophila madeirensis, a fruit fly species endemic to Madeira island.</title>
        <authorList>
            <person name="Tomihara K."/>
            <person name="Llopart A."/>
            <person name="Yamamoto D."/>
        </authorList>
    </citation>
    <scope>NUCLEOTIDE SEQUENCE [LARGE SCALE GENOMIC DNA]</scope>
    <source>
        <strain evidence="13 14">RF1</strain>
    </source>
</reference>
<evidence type="ECO:0000256" key="5">
    <source>
        <dbReference type="ARBA" id="ARBA00022664"/>
    </source>
</evidence>
<evidence type="ECO:0000256" key="9">
    <source>
        <dbReference type="ARBA" id="ARBA00023242"/>
    </source>
</evidence>
<dbReference type="SMART" id="SM00543">
    <property type="entry name" value="MIF4G"/>
    <property type="match status" value="1"/>
</dbReference>
<comment type="similarity">
    <text evidence="2">Belongs to the NCBP1 family.</text>
</comment>
<dbReference type="InterPro" id="IPR015174">
    <property type="entry name" value="MIF4G-like_typ-2"/>
</dbReference>
<organism evidence="13 14">
    <name type="scientific">Drosophila madeirensis</name>
    <name type="common">Fruit fly</name>
    <dbReference type="NCBI Taxonomy" id="30013"/>
    <lineage>
        <taxon>Eukaryota</taxon>
        <taxon>Metazoa</taxon>
        <taxon>Ecdysozoa</taxon>
        <taxon>Arthropoda</taxon>
        <taxon>Hexapoda</taxon>
        <taxon>Insecta</taxon>
        <taxon>Pterygota</taxon>
        <taxon>Neoptera</taxon>
        <taxon>Endopterygota</taxon>
        <taxon>Diptera</taxon>
        <taxon>Brachycera</taxon>
        <taxon>Muscomorpha</taxon>
        <taxon>Ephydroidea</taxon>
        <taxon>Drosophilidae</taxon>
        <taxon>Drosophila</taxon>
        <taxon>Sophophora</taxon>
    </lineage>
</organism>
<dbReference type="GO" id="GO:0008380">
    <property type="term" value="P:RNA splicing"/>
    <property type="evidence" value="ECO:0007669"/>
    <property type="project" value="UniProtKB-KW"/>
</dbReference>
<feature type="domain" description="MIF4G" evidence="12">
    <location>
        <begin position="43"/>
        <end position="248"/>
    </location>
</feature>
<evidence type="ECO:0000259" key="12">
    <source>
        <dbReference type="SMART" id="SM00543"/>
    </source>
</evidence>
<protein>
    <recommendedName>
        <fullName evidence="4">Nuclear cap-binding protein subunit 1</fullName>
    </recommendedName>
    <alternativeName>
        <fullName evidence="11">80 kDa nuclear cap-binding protein</fullName>
    </alternativeName>
</protein>
<evidence type="ECO:0000256" key="2">
    <source>
        <dbReference type="ARBA" id="ARBA00007413"/>
    </source>
</evidence>
<keyword evidence="9" id="KW-0539">Nucleus</keyword>
<evidence type="ECO:0000313" key="14">
    <source>
        <dbReference type="Proteomes" id="UP001500889"/>
    </source>
</evidence>
<dbReference type="Gene3D" id="1.25.40.180">
    <property type="match status" value="3"/>
</dbReference>
<evidence type="ECO:0000256" key="8">
    <source>
        <dbReference type="ARBA" id="ARBA00023187"/>
    </source>
</evidence>
<dbReference type="InterPro" id="IPR015172">
    <property type="entry name" value="MIF4G-like_typ-1"/>
</dbReference>
<keyword evidence="7" id="KW-0943">RNA-mediated gene silencing</keyword>
<dbReference type="GO" id="GO:0000339">
    <property type="term" value="F:RNA cap binding"/>
    <property type="evidence" value="ECO:0007669"/>
    <property type="project" value="InterPro"/>
</dbReference>
<evidence type="ECO:0000256" key="11">
    <source>
        <dbReference type="ARBA" id="ARBA00030965"/>
    </source>
</evidence>
<dbReference type="EMBL" id="AP029263">
    <property type="protein sequence ID" value="BFF90502.1"/>
    <property type="molecule type" value="Genomic_DNA"/>
</dbReference>
<keyword evidence="14" id="KW-1185">Reference proteome</keyword>
<dbReference type="AlphaFoldDB" id="A0AAU9F840"/>
<dbReference type="GO" id="GO:0006406">
    <property type="term" value="P:mRNA export from nucleus"/>
    <property type="evidence" value="ECO:0007669"/>
    <property type="project" value="InterPro"/>
</dbReference>
<gene>
    <name evidence="13" type="ORF">DMAD_09011</name>
</gene>
<evidence type="ECO:0000313" key="13">
    <source>
        <dbReference type="EMBL" id="BFF90502.1"/>
    </source>
</evidence>
<dbReference type="GO" id="GO:0005846">
    <property type="term" value="C:nuclear cap binding complex"/>
    <property type="evidence" value="ECO:0007669"/>
    <property type="project" value="InterPro"/>
</dbReference>
<proteinExistence type="inferred from homology"/>
<dbReference type="GO" id="GO:0031047">
    <property type="term" value="P:regulatory ncRNA-mediated gene silencing"/>
    <property type="evidence" value="ECO:0007669"/>
    <property type="project" value="UniProtKB-KW"/>
</dbReference>
<comment type="subcellular location">
    <subcellularLocation>
        <location evidence="1">Nucleus</location>
    </subcellularLocation>
</comment>
<dbReference type="PANTHER" id="PTHR12412">
    <property type="entry name" value="CAP BINDING PROTEIN"/>
    <property type="match status" value="1"/>
</dbReference>
<dbReference type="InterPro" id="IPR016024">
    <property type="entry name" value="ARM-type_fold"/>
</dbReference>
<dbReference type="SUPFAM" id="SSF48371">
    <property type="entry name" value="ARM repeat"/>
    <property type="match status" value="3"/>
</dbReference>
<keyword evidence="5" id="KW-0507">mRNA processing</keyword>
<comment type="subunit">
    <text evidence="3">Component of the nuclear cap-binding complex (CBC), a heterodimer composed of Cbp80 and Cbp20 that interacts with m7GpppG-capped RNA.</text>
</comment>
<evidence type="ECO:0000256" key="3">
    <source>
        <dbReference type="ARBA" id="ARBA00011361"/>
    </source>
</evidence>
<name>A0AAU9F840_DROMD</name>
<evidence type="ECO:0000256" key="6">
    <source>
        <dbReference type="ARBA" id="ARBA00023042"/>
    </source>
</evidence>
<keyword evidence="6" id="KW-0506">mRNA capping</keyword>
<evidence type="ECO:0000256" key="4">
    <source>
        <dbReference type="ARBA" id="ARBA00019879"/>
    </source>
</evidence>
<dbReference type="Pfam" id="PF02854">
    <property type="entry name" value="MIF4G"/>
    <property type="match status" value="1"/>
</dbReference>
<dbReference type="Proteomes" id="UP001500889">
    <property type="component" value="Chromosome O"/>
</dbReference>
<dbReference type="InterPro" id="IPR027159">
    <property type="entry name" value="CBP80"/>
</dbReference>
<evidence type="ECO:0000256" key="7">
    <source>
        <dbReference type="ARBA" id="ARBA00023158"/>
    </source>
</evidence>
<accession>A0AAU9F840</accession>